<proteinExistence type="predicted"/>
<dbReference type="Pfam" id="PF14332">
    <property type="entry name" value="DUF4388"/>
    <property type="match status" value="1"/>
</dbReference>
<evidence type="ECO:0000313" key="3">
    <source>
        <dbReference type="Proteomes" id="UP001302120"/>
    </source>
</evidence>
<comment type="caution">
    <text evidence="2">The sequence shown here is derived from an EMBL/GenBank/DDBJ whole genome shotgun (WGS) entry which is preliminary data.</text>
</comment>
<evidence type="ECO:0000259" key="1">
    <source>
        <dbReference type="Pfam" id="PF14332"/>
    </source>
</evidence>
<protein>
    <submittedName>
        <fullName evidence="2">DUF4388 domain-containing protein</fullName>
    </submittedName>
</protein>
<dbReference type="InterPro" id="IPR025497">
    <property type="entry name" value="PatA-like_N"/>
</dbReference>
<reference evidence="2 3" key="1">
    <citation type="submission" date="2023-12" db="EMBL/GenBank/DDBJ databases">
        <title>Baltic Sea Cyanobacteria.</title>
        <authorList>
            <person name="Delbaje E."/>
            <person name="Fewer D.P."/>
            <person name="Shishido T.K."/>
        </authorList>
    </citation>
    <scope>NUCLEOTIDE SEQUENCE [LARGE SCALE GENOMIC DNA]</scope>
    <source>
        <strain evidence="2 3">UHCC-0300</strain>
    </source>
</reference>
<gene>
    <name evidence="2" type="ORF">VB620_14820</name>
</gene>
<dbReference type="EMBL" id="JAYGHG010000026">
    <property type="protein sequence ID" value="MEA5582610.1"/>
    <property type="molecule type" value="Genomic_DNA"/>
</dbReference>
<dbReference type="Proteomes" id="UP001302120">
    <property type="component" value="Unassembled WGS sequence"/>
</dbReference>
<dbReference type="RefSeq" id="WP_323196923.1">
    <property type="nucleotide sequence ID" value="NZ_JAYGHG010000026.1"/>
</dbReference>
<feature type="domain" description="PatA-like N-terminal" evidence="1">
    <location>
        <begin position="4"/>
        <end position="165"/>
    </location>
</feature>
<dbReference type="PANTHER" id="PTHR36304">
    <property type="entry name" value="DOMAIN GTPASE-ACTIVATING PROTEIN, PUTATIVE-RELATED-RELATED"/>
    <property type="match status" value="1"/>
</dbReference>
<accession>A0ABU5UGH6</accession>
<name>A0ABU5UGH6_9CYAN</name>
<dbReference type="PANTHER" id="PTHR36304:SF4">
    <property type="entry name" value="DUF4388 DOMAIN-CONTAINING PROTEIN"/>
    <property type="match status" value="1"/>
</dbReference>
<organism evidence="2 3">
    <name type="scientific">Nodularia harveyana UHCC-0300</name>
    <dbReference type="NCBI Taxonomy" id="2974287"/>
    <lineage>
        <taxon>Bacteria</taxon>
        <taxon>Bacillati</taxon>
        <taxon>Cyanobacteriota</taxon>
        <taxon>Cyanophyceae</taxon>
        <taxon>Nostocales</taxon>
        <taxon>Nodulariaceae</taxon>
        <taxon>Nodularia</taxon>
    </lineage>
</organism>
<sequence length="284" mass="31747">MTITGTFKDFSLPELLQFLDHGKKTGVLAIHLQSPNSNMAHYYIWLHQGRVIAAGDRLDEKGLTLMIAQRGWISERVVARVTQICPNFNSTPLGLSLKSQGLLDGEQLKQLFKSQVVRPISTLFQAEDGLFTFKPTRSLPFAEMTGLSMPATEVILTGLRLLRNWDALADKLPDPTSGLSSLTTKQPEMQLNGQEWQLWEFVNGEISLDKISTHLRLSVETVQQIAFRLIVVGLVEEHFMVANSPSNLENTSTALSLVPVEEPPPKPNFSKSFFKNLVSFLRSK</sequence>
<evidence type="ECO:0000313" key="2">
    <source>
        <dbReference type="EMBL" id="MEA5582610.1"/>
    </source>
</evidence>
<keyword evidence="3" id="KW-1185">Reference proteome</keyword>